<evidence type="ECO:0008006" key="8">
    <source>
        <dbReference type="Google" id="ProtNLM"/>
    </source>
</evidence>
<keyword evidence="3 5" id="KW-1133">Transmembrane helix</keyword>
<dbReference type="OrthoDB" id="287258at2"/>
<evidence type="ECO:0000313" key="7">
    <source>
        <dbReference type="Proteomes" id="UP000317835"/>
    </source>
</evidence>
<evidence type="ECO:0000313" key="6">
    <source>
        <dbReference type="EMBL" id="QDV36547.1"/>
    </source>
</evidence>
<evidence type="ECO:0000256" key="4">
    <source>
        <dbReference type="ARBA" id="ARBA00023136"/>
    </source>
</evidence>
<proteinExistence type="predicted"/>
<feature type="transmembrane region" description="Helical" evidence="5">
    <location>
        <begin position="297"/>
        <end position="318"/>
    </location>
</feature>
<feature type="transmembrane region" description="Helical" evidence="5">
    <location>
        <begin position="474"/>
        <end position="495"/>
    </location>
</feature>
<dbReference type="RefSeq" id="WP_145272985.1">
    <property type="nucleotide sequence ID" value="NZ_CP036426.1"/>
</dbReference>
<sequence>MIRISRGLGVLLAVSLILGPLVGLATGPVAEFGPSGGGRVSVVPWGLTLSDPFVLTCARNSVAAAVGSVGLGTVVGVSIGRVVRAGVGRRRGAAMVLVRLAAGCHPGFSAVGVVLLAPIVLGIAGDGPGAVDRRGGEAWRWFGLVLSQFGFASAWVAWWTARGLGRIRGDWLLVSAFSGASRGRIWRSSTWPLVRPTVARAAASAFAVVLIEPGAPIILGLRRTLGAQVVASTWMSSRLDWPRAVALACLGLLLAGLARSVLVRWGGPDALGTSDPPDRPPPGPVDRGGRLLRAAAAAWFGAWLLVCLAPALAVFGSIGGSGGAVPIRDLALPVGCSAALGAAASVLAMLTAWPLSSGRWARSASAVVEVMPPLAIGLGLIGLVEVVGAVSGSIPVPTGIPGGGRGFDPHRAPWLLASWGTAVALLPWAIEGARKARRVEAGALQDLARLRGDRRSRSRTLLLAPIRIRRCARAALGVALLAASGPSPGVVLVPMEAFRPIGAWILREPGLGSGTVTSLAAAGLACQMLGVLLLLGSGRDEGTISVSRG</sequence>
<feature type="transmembrane region" description="Helical" evidence="5">
    <location>
        <begin position="96"/>
        <end position="121"/>
    </location>
</feature>
<feature type="transmembrane region" description="Helical" evidence="5">
    <location>
        <begin position="141"/>
        <end position="161"/>
    </location>
</feature>
<evidence type="ECO:0000256" key="5">
    <source>
        <dbReference type="SAM" id="Phobius"/>
    </source>
</evidence>
<dbReference type="Proteomes" id="UP000317835">
    <property type="component" value="Chromosome"/>
</dbReference>
<evidence type="ECO:0000256" key="1">
    <source>
        <dbReference type="ARBA" id="ARBA00004141"/>
    </source>
</evidence>
<feature type="transmembrane region" description="Helical" evidence="5">
    <location>
        <begin position="330"/>
        <end position="353"/>
    </location>
</feature>
<dbReference type="Gene3D" id="1.10.3720.10">
    <property type="entry name" value="MetI-like"/>
    <property type="match status" value="1"/>
</dbReference>
<keyword evidence="2 5" id="KW-0812">Transmembrane</keyword>
<feature type="transmembrane region" description="Helical" evidence="5">
    <location>
        <begin position="414"/>
        <end position="430"/>
    </location>
</feature>
<feature type="transmembrane region" description="Helical" evidence="5">
    <location>
        <begin position="197"/>
        <end position="221"/>
    </location>
</feature>
<organism evidence="6 7">
    <name type="scientific">Tautonia plasticadhaerens</name>
    <dbReference type="NCBI Taxonomy" id="2527974"/>
    <lineage>
        <taxon>Bacteria</taxon>
        <taxon>Pseudomonadati</taxon>
        <taxon>Planctomycetota</taxon>
        <taxon>Planctomycetia</taxon>
        <taxon>Isosphaerales</taxon>
        <taxon>Isosphaeraceae</taxon>
        <taxon>Tautonia</taxon>
    </lineage>
</organism>
<feature type="transmembrane region" description="Helical" evidence="5">
    <location>
        <begin position="62"/>
        <end position="84"/>
    </location>
</feature>
<keyword evidence="4 5" id="KW-0472">Membrane</keyword>
<accession>A0A518H6Q2</accession>
<reference evidence="6 7" key="1">
    <citation type="submission" date="2019-02" db="EMBL/GenBank/DDBJ databases">
        <title>Deep-cultivation of Planctomycetes and their phenomic and genomic characterization uncovers novel biology.</title>
        <authorList>
            <person name="Wiegand S."/>
            <person name="Jogler M."/>
            <person name="Boedeker C."/>
            <person name="Pinto D."/>
            <person name="Vollmers J."/>
            <person name="Rivas-Marin E."/>
            <person name="Kohn T."/>
            <person name="Peeters S.H."/>
            <person name="Heuer A."/>
            <person name="Rast P."/>
            <person name="Oberbeckmann S."/>
            <person name="Bunk B."/>
            <person name="Jeske O."/>
            <person name="Meyerdierks A."/>
            <person name="Storesund J.E."/>
            <person name="Kallscheuer N."/>
            <person name="Luecker S."/>
            <person name="Lage O.M."/>
            <person name="Pohl T."/>
            <person name="Merkel B.J."/>
            <person name="Hornburger P."/>
            <person name="Mueller R.-W."/>
            <person name="Bruemmer F."/>
            <person name="Labrenz M."/>
            <person name="Spormann A.M."/>
            <person name="Op den Camp H."/>
            <person name="Overmann J."/>
            <person name="Amann R."/>
            <person name="Jetten M.S.M."/>
            <person name="Mascher T."/>
            <person name="Medema M.H."/>
            <person name="Devos D.P."/>
            <person name="Kaster A.-K."/>
            <person name="Ovreas L."/>
            <person name="Rohde M."/>
            <person name="Galperin M.Y."/>
            <person name="Jogler C."/>
        </authorList>
    </citation>
    <scope>NUCLEOTIDE SEQUENCE [LARGE SCALE GENOMIC DNA]</scope>
    <source>
        <strain evidence="6 7">ElP</strain>
    </source>
</reference>
<dbReference type="KEGG" id="tpla:ElP_44750"/>
<keyword evidence="7" id="KW-1185">Reference proteome</keyword>
<dbReference type="EMBL" id="CP036426">
    <property type="protein sequence ID" value="QDV36547.1"/>
    <property type="molecule type" value="Genomic_DNA"/>
</dbReference>
<protein>
    <recommendedName>
        <fullName evidence="8">ABC transmembrane type-1 domain-containing protein</fullName>
    </recommendedName>
</protein>
<dbReference type="AlphaFoldDB" id="A0A518H6Q2"/>
<name>A0A518H6Q2_9BACT</name>
<evidence type="ECO:0000256" key="3">
    <source>
        <dbReference type="ARBA" id="ARBA00022989"/>
    </source>
</evidence>
<dbReference type="SUPFAM" id="SSF161098">
    <property type="entry name" value="MetI-like"/>
    <property type="match status" value="1"/>
</dbReference>
<evidence type="ECO:0000256" key="2">
    <source>
        <dbReference type="ARBA" id="ARBA00022692"/>
    </source>
</evidence>
<gene>
    <name evidence="6" type="ORF">ElP_44750</name>
</gene>
<feature type="transmembrane region" description="Helical" evidence="5">
    <location>
        <begin position="515"/>
        <end position="535"/>
    </location>
</feature>
<comment type="subcellular location">
    <subcellularLocation>
        <location evidence="1">Membrane</location>
        <topology evidence="1">Multi-pass membrane protein</topology>
    </subcellularLocation>
</comment>
<dbReference type="InterPro" id="IPR035906">
    <property type="entry name" value="MetI-like_sf"/>
</dbReference>
<feature type="transmembrane region" description="Helical" evidence="5">
    <location>
        <begin position="241"/>
        <end position="262"/>
    </location>
</feature>
<dbReference type="GO" id="GO:0016020">
    <property type="term" value="C:membrane"/>
    <property type="evidence" value="ECO:0007669"/>
    <property type="project" value="UniProtKB-SubCell"/>
</dbReference>
<feature type="transmembrane region" description="Helical" evidence="5">
    <location>
        <begin position="374"/>
        <end position="394"/>
    </location>
</feature>